<name>A0A0H4KMY5_9BACI</name>
<organism evidence="1 2">
    <name type="scientific">Priestia filamentosa</name>
    <dbReference type="NCBI Taxonomy" id="1402861"/>
    <lineage>
        <taxon>Bacteria</taxon>
        <taxon>Bacillati</taxon>
        <taxon>Bacillota</taxon>
        <taxon>Bacilli</taxon>
        <taxon>Bacillales</taxon>
        <taxon>Bacillaceae</taxon>
        <taxon>Priestia</taxon>
    </lineage>
</organism>
<gene>
    <name evidence="1" type="ORF">BEH_17225</name>
</gene>
<dbReference type="AlphaFoldDB" id="A0A0H4KMY5"/>
<sequence>MKSIPLNGELYYFEVTHFEDKSEQDEEGSYEYYYSGKDISFDSKTMSINGRIYDDEKEIGHLSKRPNFALGEDVKILKAYLHKEYGVKRFKSSNEELSST</sequence>
<proteinExistence type="predicted"/>
<reference evidence="1 2" key="1">
    <citation type="journal article" date="2015" name="PLoS ONE">
        <title>Genome Sequence of Bacillus endophyticus and Analysis of Its Companion Mechanism in the Ketogulonigenium vulgare-Bacillus Strain Consortium.</title>
        <authorList>
            <person name="Jia N."/>
            <person name="Du J."/>
            <person name="Ding M.Z."/>
            <person name="Gao F."/>
            <person name="Yuan Y.J."/>
        </authorList>
    </citation>
    <scope>NUCLEOTIDE SEQUENCE [LARGE SCALE GENOMIC DNA]</scope>
    <source>
        <strain evidence="1 2">Hbe603</strain>
    </source>
</reference>
<accession>A0A0H4KMY5</accession>
<dbReference type="Proteomes" id="UP000036202">
    <property type="component" value="Chromosome"/>
</dbReference>
<evidence type="ECO:0000313" key="1">
    <source>
        <dbReference type="EMBL" id="AKO93664.1"/>
    </source>
</evidence>
<protein>
    <submittedName>
        <fullName evidence="1">Uncharacterized protein</fullName>
    </submittedName>
</protein>
<dbReference type="RefSeq" id="WP_040056551.1">
    <property type="nucleotide sequence ID" value="NZ_CP011974.1"/>
</dbReference>
<keyword evidence="2" id="KW-1185">Reference proteome</keyword>
<dbReference type="KEGG" id="beo:BEH_17225"/>
<evidence type="ECO:0000313" key="2">
    <source>
        <dbReference type="Proteomes" id="UP000036202"/>
    </source>
</evidence>
<reference evidence="2" key="2">
    <citation type="submission" date="2015-06" db="EMBL/GenBank/DDBJ databases">
        <title>Genome Sequence of Bacillus endophyticus and Analysis of its Companion Mechanism in the Ketogulonigenium vulgare-Bacillus strain Consortium.</title>
        <authorList>
            <person name="Jia N."/>
            <person name="Du J."/>
            <person name="Ding M.-Z."/>
            <person name="Gao F."/>
            <person name="Yuan Y.-J."/>
        </authorList>
    </citation>
    <scope>NUCLEOTIDE SEQUENCE [LARGE SCALE GENOMIC DNA]</scope>
    <source>
        <strain evidence="2">Hbe603</strain>
    </source>
</reference>
<dbReference type="PATRIC" id="fig|135735.6.peg.3662"/>
<dbReference type="EMBL" id="CP011974">
    <property type="protein sequence ID" value="AKO93664.1"/>
    <property type="molecule type" value="Genomic_DNA"/>
</dbReference>